<proteinExistence type="predicted"/>
<protein>
    <recommendedName>
        <fullName evidence="5">CBM-cenC domain-containing protein</fullName>
    </recommendedName>
</protein>
<dbReference type="EMBL" id="JAANBB010000202">
    <property type="protein sequence ID" value="KAF7546715.1"/>
    <property type="molecule type" value="Genomic_DNA"/>
</dbReference>
<evidence type="ECO:0008006" key="5">
    <source>
        <dbReference type="Google" id="ProtNLM"/>
    </source>
</evidence>
<organism evidence="3 4">
    <name type="scientific">Cylindrodendrum hubeiense</name>
    <dbReference type="NCBI Taxonomy" id="595255"/>
    <lineage>
        <taxon>Eukaryota</taxon>
        <taxon>Fungi</taxon>
        <taxon>Dikarya</taxon>
        <taxon>Ascomycota</taxon>
        <taxon>Pezizomycotina</taxon>
        <taxon>Sordariomycetes</taxon>
        <taxon>Hypocreomycetidae</taxon>
        <taxon>Hypocreales</taxon>
        <taxon>Nectriaceae</taxon>
        <taxon>Cylindrodendrum</taxon>
    </lineage>
</organism>
<dbReference type="Proteomes" id="UP000722485">
    <property type="component" value="Unassembled WGS sequence"/>
</dbReference>
<reference evidence="3" key="1">
    <citation type="submission" date="2020-03" db="EMBL/GenBank/DDBJ databases">
        <title>Draft Genome Sequence of Cylindrodendrum hubeiense.</title>
        <authorList>
            <person name="Buettner E."/>
            <person name="Kellner H."/>
        </authorList>
    </citation>
    <scope>NUCLEOTIDE SEQUENCE</scope>
    <source>
        <strain evidence="3">IHI 201604</strain>
    </source>
</reference>
<dbReference type="AlphaFoldDB" id="A0A9P5H7F9"/>
<evidence type="ECO:0000313" key="4">
    <source>
        <dbReference type="Proteomes" id="UP000722485"/>
    </source>
</evidence>
<sequence>MKVCGILTTAICFGSTGALAAACRPNVSSSASMIVQSASSTPSSISSSPAASSTLTTESTSLTTESTSLTTESTSLTTESTSLTIESTTSTTTTSGPKALLTNADFDDYTDSYSPWTADVDGVSLSSVAHSSPNGLLVSLPAGSNAVYFVVSQPLTASDLVVGTPYTVSAWVRTSQVYSSGASTGCASFSIFCIGGSYTFLTTYTYAATPVDTWVQVITTCTFSAAQIAANSLTVSFRGAYCGSGDYYWDDVAISKS</sequence>
<dbReference type="PROSITE" id="PS51257">
    <property type="entry name" value="PROKAR_LIPOPROTEIN"/>
    <property type="match status" value="1"/>
</dbReference>
<keyword evidence="4" id="KW-1185">Reference proteome</keyword>
<evidence type="ECO:0000256" key="2">
    <source>
        <dbReference type="SAM" id="SignalP"/>
    </source>
</evidence>
<gene>
    <name evidence="3" type="ORF">G7Z17_g8235</name>
</gene>
<feature type="chain" id="PRO_5040261092" description="CBM-cenC domain-containing protein" evidence="2">
    <location>
        <begin position="21"/>
        <end position="257"/>
    </location>
</feature>
<evidence type="ECO:0000256" key="1">
    <source>
        <dbReference type="SAM" id="MobiDB-lite"/>
    </source>
</evidence>
<dbReference type="SUPFAM" id="SSF49785">
    <property type="entry name" value="Galactose-binding domain-like"/>
    <property type="match status" value="1"/>
</dbReference>
<feature type="region of interest" description="Disordered" evidence="1">
    <location>
        <begin position="39"/>
        <end position="96"/>
    </location>
</feature>
<name>A0A9P5H7F9_9HYPO</name>
<feature type="signal peptide" evidence="2">
    <location>
        <begin position="1"/>
        <end position="20"/>
    </location>
</feature>
<dbReference type="Gene3D" id="2.60.120.260">
    <property type="entry name" value="Galactose-binding domain-like"/>
    <property type="match status" value="1"/>
</dbReference>
<dbReference type="InterPro" id="IPR008979">
    <property type="entry name" value="Galactose-bd-like_sf"/>
</dbReference>
<accession>A0A9P5H7F9</accession>
<keyword evidence="2" id="KW-0732">Signal</keyword>
<evidence type="ECO:0000313" key="3">
    <source>
        <dbReference type="EMBL" id="KAF7546715.1"/>
    </source>
</evidence>
<feature type="compositionally biased region" description="Low complexity" evidence="1">
    <location>
        <begin position="39"/>
        <end position="95"/>
    </location>
</feature>
<comment type="caution">
    <text evidence="3">The sequence shown here is derived from an EMBL/GenBank/DDBJ whole genome shotgun (WGS) entry which is preliminary data.</text>
</comment>